<accession>A0A6J4NYJ7</accession>
<feature type="non-terminal residue" evidence="2">
    <location>
        <position position="191"/>
    </location>
</feature>
<feature type="compositionally biased region" description="Basic residues" evidence="1">
    <location>
        <begin position="172"/>
        <end position="191"/>
    </location>
</feature>
<gene>
    <name evidence="2" type="ORF">AVDCRST_MAG64-1700</name>
</gene>
<feature type="compositionally biased region" description="Basic and acidic residues" evidence="1">
    <location>
        <begin position="114"/>
        <end position="132"/>
    </location>
</feature>
<feature type="region of interest" description="Disordered" evidence="1">
    <location>
        <begin position="1"/>
        <end position="191"/>
    </location>
</feature>
<protein>
    <submittedName>
        <fullName evidence="2">Uncharacterized protein</fullName>
    </submittedName>
</protein>
<reference evidence="2" key="1">
    <citation type="submission" date="2020-02" db="EMBL/GenBank/DDBJ databases">
        <authorList>
            <person name="Meier V. D."/>
        </authorList>
    </citation>
    <scope>NUCLEOTIDE SEQUENCE</scope>
    <source>
        <strain evidence="2">AVDCRST_MAG64</strain>
    </source>
</reference>
<name>A0A6J4NYJ7_9BACT</name>
<feature type="compositionally biased region" description="Basic residues" evidence="1">
    <location>
        <begin position="10"/>
        <end position="20"/>
    </location>
</feature>
<evidence type="ECO:0000313" key="2">
    <source>
        <dbReference type="EMBL" id="CAA9401138.1"/>
    </source>
</evidence>
<feature type="compositionally biased region" description="Basic and acidic residues" evidence="1">
    <location>
        <begin position="21"/>
        <end position="30"/>
    </location>
</feature>
<feature type="compositionally biased region" description="Basic and acidic residues" evidence="1">
    <location>
        <begin position="52"/>
        <end position="68"/>
    </location>
</feature>
<feature type="compositionally biased region" description="Basic residues" evidence="1">
    <location>
        <begin position="153"/>
        <end position="162"/>
    </location>
</feature>
<sequence>AVGVGDGRAREHHGQRRPQRRLGDGGRPGRDVVGVGRADRLERPRARRHRAQRDAERVIDRFRQRPVRDPGVVPHGLRHQRGDLRQRPRHRDGRADRDGGGPGVQHQFHQRGQHRAEDGHRQGQHGHAERGRLDHRRPGIAGHQHRRPDVEHRRARRPRHVGRPAGNPRGADRHRRRRPARHVHGQRRPGL</sequence>
<evidence type="ECO:0000256" key="1">
    <source>
        <dbReference type="SAM" id="MobiDB-lite"/>
    </source>
</evidence>
<organism evidence="2">
    <name type="scientific">uncultured Phycisphaerae bacterium</name>
    <dbReference type="NCBI Taxonomy" id="904963"/>
    <lineage>
        <taxon>Bacteria</taxon>
        <taxon>Pseudomonadati</taxon>
        <taxon>Planctomycetota</taxon>
        <taxon>Phycisphaerae</taxon>
        <taxon>environmental samples</taxon>
    </lineage>
</organism>
<dbReference type="AlphaFoldDB" id="A0A6J4NYJ7"/>
<proteinExistence type="predicted"/>
<dbReference type="EMBL" id="CADCUQ010000390">
    <property type="protein sequence ID" value="CAA9401138.1"/>
    <property type="molecule type" value="Genomic_DNA"/>
</dbReference>
<feature type="non-terminal residue" evidence="2">
    <location>
        <position position="1"/>
    </location>
</feature>